<gene>
    <name evidence="3" type="ORF">Tci_458405</name>
</gene>
<keyword evidence="1" id="KW-0175">Coiled coil</keyword>
<dbReference type="EMBL" id="BKCJ010217070">
    <property type="protein sequence ID" value="GEY86431.1"/>
    <property type="molecule type" value="Genomic_DNA"/>
</dbReference>
<reference evidence="3" key="1">
    <citation type="journal article" date="2019" name="Sci. Rep.">
        <title>Draft genome of Tanacetum cinerariifolium, the natural source of mosquito coil.</title>
        <authorList>
            <person name="Yamashiro T."/>
            <person name="Shiraishi A."/>
            <person name="Satake H."/>
            <person name="Nakayama K."/>
        </authorList>
    </citation>
    <scope>NUCLEOTIDE SEQUENCE</scope>
</reference>
<feature type="non-terminal residue" evidence="3">
    <location>
        <position position="1"/>
    </location>
</feature>
<feature type="region of interest" description="Disordered" evidence="2">
    <location>
        <begin position="265"/>
        <end position="289"/>
    </location>
</feature>
<proteinExistence type="predicted"/>
<feature type="coiled-coil region" evidence="1">
    <location>
        <begin position="146"/>
        <end position="173"/>
    </location>
</feature>
<comment type="caution">
    <text evidence="3">The sequence shown here is derived from an EMBL/GenBank/DDBJ whole genome shotgun (WGS) entry which is preliminary data.</text>
</comment>
<evidence type="ECO:0000313" key="3">
    <source>
        <dbReference type="EMBL" id="GEY86431.1"/>
    </source>
</evidence>
<evidence type="ECO:0000256" key="1">
    <source>
        <dbReference type="SAM" id="Coils"/>
    </source>
</evidence>
<feature type="compositionally biased region" description="Polar residues" evidence="2">
    <location>
        <begin position="265"/>
        <end position="282"/>
    </location>
</feature>
<protein>
    <submittedName>
        <fullName evidence="3">Uncharacterized protein</fullName>
    </submittedName>
</protein>
<sequence>TNESVSAVTSVFAASIKVHVFALPNVDTLSDAIIYSFFASQSNSTQLDNDDLKQIDADDLEEMYLKWQMAMLTMRARRRGHFTRECMSPKDTMNKETQKSNVLVETSTSNALVSQCDGVGSYDWSFPIDEEPINYDLMAFTSSSSSNSDNEKFEKAEQERDELKLKLDKFQTSSKKLSQLLVSQTSDKTRLGYDNQVFNSTVFDCDEMFSSESDVSLPTSPVYDRYKLREGYHVVLLLYTGRVMPPKLDLVFHDAPTVNETVPTIETSTTKPNKDLSQSNRPSALIIED</sequence>
<name>A0A699HZT9_TANCI</name>
<evidence type="ECO:0000256" key="2">
    <source>
        <dbReference type="SAM" id="MobiDB-lite"/>
    </source>
</evidence>
<dbReference type="AlphaFoldDB" id="A0A699HZT9"/>
<organism evidence="3">
    <name type="scientific">Tanacetum cinerariifolium</name>
    <name type="common">Dalmatian daisy</name>
    <name type="synonym">Chrysanthemum cinerariifolium</name>
    <dbReference type="NCBI Taxonomy" id="118510"/>
    <lineage>
        <taxon>Eukaryota</taxon>
        <taxon>Viridiplantae</taxon>
        <taxon>Streptophyta</taxon>
        <taxon>Embryophyta</taxon>
        <taxon>Tracheophyta</taxon>
        <taxon>Spermatophyta</taxon>
        <taxon>Magnoliopsida</taxon>
        <taxon>eudicotyledons</taxon>
        <taxon>Gunneridae</taxon>
        <taxon>Pentapetalae</taxon>
        <taxon>asterids</taxon>
        <taxon>campanulids</taxon>
        <taxon>Asterales</taxon>
        <taxon>Asteraceae</taxon>
        <taxon>Asteroideae</taxon>
        <taxon>Anthemideae</taxon>
        <taxon>Anthemidinae</taxon>
        <taxon>Tanacetum</taxon>
    </lineage>
</organism>
<accession>A0A699HZT9</accession>